<reference evidence="1 2" key="1">
    <citation type="submission" date="2016-11" db="EMBL/GenBank/DDBJ databases">
        <authorList>
            <person name="Jaros S."/>
            <person name="Januszkiewicz K."/>
            <person name="Wedrychowicz H."/>
        </authorList>
    </citation>
    <scope>NUCLEOTIDE SEQUENCE [LARGE SCALE GENOMIC DNA]</scope>
    <source>
        <strain evidence="1 2">DSM 46144</strain>
    </source>
</reference>
<keyword evidence="2" id="KW-1185">Reference proteome</keyword>
<dbReference type="Proteomes" id="UP000184440">
    <property type="component" value="Unassembled WGS sequence"/>
</dbReference>
<dbReference type="EMBL" id="FRCS01000002">
    <property type="protein sequence ID" value="SHM98074.1"/>
    <property type="molecule type" value="Genomic_DNA"/>
</dbReference>
<dbReference type="AlphaFoldDB" id="A0A1M7N3H1"/>
<dbReference type="OrthoDB" id="4559210at2"/>
<protein>
    <submittedName>
        <fullName evidence="1">Uncharacterized protein</fullName>
    </submittedName>
</protein>
<proteinExistence type="predicted"/>
<organism evidence="1 2">
    <name type="scientific">Cryptosporangium aurantiacum</name>
    <dbReference type="NCBI Taxonomy" id="134849"/>
    <lineage>
        <taxon>Bacteria</taxon>
        <taxon>Bacillati</taxon>
        <taxon>Actinomycetota</taxon>
        <taxon>Actinomycetes</taxon>
        <taxon>Cryptosporangiales</taxon>
        <taxon>Cryptosporangiaceae</taxon>
        <taxon>Cryptosporangium</taxon>
    </lineage>
</organism>
<name>A0A1M7N3H1_9ACTN</name>
<sequence>MARGTLIAESLEVGTVINDLPLRVHRLERVRPENISPEQTAAGTPAEWTLLFFDVADEDAERLADVLSGSLYSFGWYVDFATADETFVVFARRVFRYPSGDAAGRSEAQAYALSVGVPLSQTDW</sequence>
<evidence type="ECO:0000313" key="2">
    <source>
        <dbReference type="Proteomes" id="UP000184440"/>
    </source>
</evidence>
<gene>
    <name evidence="1" type="ORF">SAMN05443668_102401</name>
</gene>
<evidence type="ECO:0000313" key="1">
    <source>
        <dbReference type="EMBL" id="SHM98074.1"/>
    </source>
</evidence>
<accession>A0A1M7N3H1</accession>
<dbReference type="RefSeq" id="WP_073254088.1">
    <property type="nucleotide sequence ID" value="NZ_FRCS01000002.1"/>
</dbReference>